<organism evidence="1 2">
    <name type="scientific">Kaistia geumhonensis</name>
    <dbReference type="NCBI Taxonomy" id="410839"/>
    <lineage>
        <taxon>Bacteria</taxon>
        <taxon>Pseudomonadati</taxon>
        <taxon>Pseudomonadota</taxon>
        <taxon>Alphaproteobacteria</taxon>
        <taxon>Hyphomicrobiales</taxon>
        <taxon>Kaistiaceae</taxon>
        <taxon>Kaistia</taxon>
    </lineage>
</organism>
<dbReference type="Pfam" id="PF06676">
    <property type="entry name" value="DUF1178"/>
    <property type="match status" value="1"/>
</dbReference>
<dbReference type="InterPro" id="IPR009562">
    <property type="entry name" value="DUF1178"/>
</dbReference>
<evidence type="ECO:0008006" key="3">
    <source>
        <dbReference type="Google" id="ProtNLM"/>
    </source>
</evidence>
<name>A0ABU0M8Y0_9HYPH</name>
<protein>
    <recommendedName>
        <fullName evidence="3">DUF1178 family protein</fullName>
    </recommendedName>
</protein>
<gene>
    <name evidence="1" type="ORF">QO015_003035</name>
</gene>
<evidence type="ECO:0000313" key="1">
    <source>
        <dbReference type="EMBL" id="MDQ0517422.1"/>
    </source>
</evidence>
<keyword evidence="2" id="KW-1185">Reference proteome</keyword>
<dbReference type="RefSeq" id="WP_266278390.1">
    <property type="nucleotide sequence ID" value="NZ_JAPKNF010000001.1"/>
</dbReference>
<evidence type="ECO:0000313" key="2">
    <source>
        <dbReference type="Proteomes" id="UP001223743"/>
    </source>
</evidence>
<dbReference type="EMBL" id="JAUSWJ010000001">
    <property type="protein sequence ID" value="MDQ0517422.1"/>
    <property type="molecule type" value="Genomic_DNA"/>
</dbReference>
<sequence>MIRYDLLCDNGHSFDGWFRDAAAYDKAHGAGAVVCTICGSAKVEKALMAPAVSTARSKEAQQPVRVAAPDPRQQMLAEMLRKVRAEVEANADYVGPRFAEEARRIHYGEVEAHGIYGEASIADAQALAEEGIEVYPLPALPEDGN</sequence>
<comment type="caution">
    <text evidence="1">The sequence shown here is derived from an EMBL/GenBank/DDBJ whole genome shotgun (WGS) entry which is preliminary data.</text>
</comment>
<dbReference type="PIRSF" id="PIRSF032131">
    <property type="entry name" value="UCP032131"/>
    <property type="match status" value="1"/>
</dbReference>
<proteinExistence type="predicted"/>
<dbReference type="Proteomes" id="UP001223743">
    <property type="component" value="Unassembled WGS sequence"/>
</dbReference>
<accession>A0ABU0M8Y0</accession>
<reference evidence="1 2" key="1">
    <citation type="submission" date="2023-07" db="EMBL/GenBank/DDBJ databases">
        <title>Genomic Encyclopedia of Type Strains, Phase IV (KMG-IV): sequencing the most valuable type-strain genomes for metagenomic binning, comparative biology and taxonomic classification.</title>
        <authorList>
            <person name="Goeker M."/>
        </authorList>
    </citation>
    <scope>NUCLEOTIDE SEQUENCE [LARGE SCALE GENOMIC DNA]</scope>
    <source>
        <strain evidence="1 2">B1-1</strain>
    </source>
</reference>